<dbReference type="InterPro" id="IPR016181">
    <property type="entry name" value="Acyl_CoA_acyltransferase"/>
</dbReference>
<protein>
    <submittedName>
        <fullName evidence="1">GNAT family N-acetyltransferase</fullName>
    </submittedName>
</protein>
<name>A0A2Z4FKF5_9DELT</name>
<evidence type="ECO:0000313" key="1">
    <source>
        <dbReference type="EMBL" id="AWV89451.1"/>
    </source>
</evidence>
<sequence>MEFELQECTLRGWEYGDVNALVRHANRREIARYLRDSFPHPYTHEDAEEWVTLAGATYPQTDFAIVVDDIVVGGVGFETKTDVFRKSAEIGYWLSERYRGRGICTSAVRALVPWGFETRGFERIYAGVFSNNPASMRVLEKAGFEREARLKRAIYKNGEVLDEIIFATWPEQWRSDEAKP</sequence>
<accession>A0A2Z4FKF5</accession>
<dbReference type="RefSeq" id="WP_111334082.1">
    <property type="nucleotide sequence ID" value="NZ_CP030032.1"/>
</dbReference>
<reference evidence="1 2" key="1">
    <citation type="submission" date="2018-06" db="EMBL/GenBank/DDBJ databases">
        <title>Lujinxingia sediminis gen. nov. sp. nov., a new facultative anaerobic member of the class Deltaproteobacteria, and proposal of Lujinxingaceae fam. nov.</title>
        <authorList>
            <person name="Guo L.-Y."/>
            <person name="Li C.-M."/>
            <person name="Wang S."/>
            <person name="Du Z.-J."/>
        </authorList>
    </citation>
    <scope>NUCLEOTIDE SEQUENCE [LARGE SCALE GENOMIC DNA]</scope>
    <source>
        <strain evidence="1 2">FA350</strain>
    </source>
</reference>
<organism evidence="1 2">
    <name type="scientific">Bradymonas sediminis</name>
    <dbReference type="NCBI Taxonomy" id="1548548"/>
    <lineage>
        <taxon>Bacteria</taxon>
        <taxon>Deltaproteobacteria</taxon>
        <taxon>Bradymonadales</taxon>
        <taxon>Bradymonadaceae</taxon>
        <taxon>Bradymonas</taxon>
    </lineage>
</organism>
<dbReference type="Proteomes" id="UP000249799">
    <property type="component" value="Chromosome"/>
</dbReference>
<dbReference type="Gene3D" id="3.40.630.30">
    <property type="match status" value="1"/>
</dbReference>
<gene>
    <name evidence="1" type="ORF">DN745_08910</name>
</gene>
<keyword evidence="1" id="KW-0808">Transferase</keyword>
<dbReference type="EMBL" id="CP030032">
    <property type="protein sequence ID" value="AWV89451.1"/>
    <property type="molecule type" value="Genomic_DNA"/>
</dbReference>
<dbReference type="PANTHER" id="PTHR43328:SF1">
    <property type="entry name" value="N-ACETYLTRANSFERASE DOMAIN-CONTAINING PROTEIN"/>
    <property type="match status" value="1"/>
</dbReference>
<dbReference type="PROSITE" id="PS51186">
    <property type="entry name" value="GNAT"/>
    <property type="match status" value="1"/>
</dbReference>
<keyword evidence="2" id="KW-1185">Reference proteome</keyword>
<dbReference type="KEGG" id="bsed:DN745_08910"/>
<dbReference type="SUPFAM" id="SSF55729">
    <property type="entry name" value="Acyl-CoA N-acyltransferases (Nat)"/>
    <property type="match status" value="1"/>
</dbReference>
<proteinExistence type="predicted"/>
<dbReference type="PANTHER" id="PTHR43328">
    <property type="entry name" value="ACETYLTRANSFERASE-RELATED"/>
    <property type="match status" value="1"/>
</dbReference>
<evidence type="ECO:0000313" key="2">
    <source>
        <dbReference type="Proteomes" id="UP000249799"/>
    </source>
</evidence>
<dbReference type="InterPro" id="IPR000182">
    <property type="entry name" value="GNAT_dom"/>
</dbReference>
<dbReference type="AlphaFoldDB" id="A0A2Z4FKF5"/>
<dbReference type="GO" id="GO:0016747">
    <property type="term" value="F:acyltransferase activity, transferring groups other than amino-acyl groups"/>
    <property type="evidence" value="ECO:0007669"/>
    <property type="project" value="InterPro"/>
</dbReference>
<dbReference type="OrthoDB" id="9801656at2"/>
<dbReference type="Pfam" id="PF13302">
    <property type="entry name" value="Acetyltransf_3"/>
    <property type="match status" value="1"/>
</dbReference>